<protein>
    <recommendedName>
        <fullName evidence="2">DUF1508 domain-containing protein</fullName>
    </recommendedName>
</protein>
<gene>
    <name evidence="1" type="ORF">LCGC14_0406060</name>
</gene>
<name>A0A0F9TDE1_9ZZZZ</name>
<sequence length="51" mass="5864">MPYAVHKRGNKWVTINSETGHVKGTHATREEAMSQMRLLYHVERGGKLTKQ</sequence>
<dbReference type="AlphaFoldDB" id="A0A0F9TDE1"/>
<evidence type="ECO:0008006" key="2">
    <source>
        <dbReference type="Google" id="ProtNLM"/>
    </source>
</evidence>
<evidence type="ECO:0000313" key="1">
    <source>
        <dbReference type="EMBL" id="KKN72902.1"/>
    </source>
</evidence>
<comment type="caution">
    <text evidence="1">The sequence shown here is derived from an EMBL/GenBank/DDBJ whole genome shotgun (WGS) entry which is preliminary data.</text>
</comment>
<proteinExistence type="predicted"/>
<dbReference type="EMBL" id="LAZR01000353">
    <property type="protein sequence ID" value="KKN72902.1"/>
    <property type="molecule type" value="Genomic_DNA"/>
</dbReference>
<organism evidence="1">
    <name type="scientific">marine sediment metagenome</name>
    <dbReference type="NCBI Taxonomy" id="412755"/>
    <lineage>
        <taxon>unclassified sequences</taxon>
        <taxon>metagenomes</taxon>
        <taxon>ecological metagenomes</taxon>
    </lineage>
</organism>
<reference evidence="1" key="1">
    <citation type="journal article" date="2015" name="Nature">
        <title>Complex archaea that bridge the gap between prokaryotes and eukaryotes.</title>
        <authorList>
            <person name="Spang A."/>
            <person name="Saw J.H."/>
            <person name="Jorgensen S.L."/>
            <person name="Zaremba-Niedzwiedzka K."/>
            <person name="Martijn J."/>
            <person name="Lind A.E."/>
            <person name="van Eijk R."/>
            <person name="Schleper C."/>
            <person name="Guy L."/>
            <person name="Ettema T.J."/>
        </authorList>
    </citation>
    <scope>NUCLEOTIDE SEQUENCE</scope>
</reference>
<accession>A0A0F9TDE1</accession>